<accession>A0A271J282</accession>
<keyword evidence="2" id="KW-1185">Reference proteome</keyword>
<protein>
    <submittedName>
        <fullName evidence="1">Uncharacterized protein</fullName>
    </submittedName>
</protein>
<dbReference type="Proteomes" id="UP000216339">
    <property type="component" value="Unassembled WGS sequence"/>
</dbReference>
<name>A0A271J282_9BACT</name>
<dbReference type="RefSeq" id="WP_095510488.1">
    <property type="nucleotide sequence ID" value="NZ_MQWD01000001.1"/>
</dbReference>
<reference evidence="1 2" key="1">
    <citation type="submission" date="2016-11" db="EMBL/GenBank/DDBJ databases">
        <title>Study of marine rhodopsin-containing bacteria.</title>
        <authorList>
            <person name="Yoshizawa S."/>
            <person name="Kumagai Y."/>
            <person name="Kogure K."/>
        </authorList>
    </citation>
    <scope>NUCLEOTIDE SEQUENCE [LARGE SCALE GENOMIC DNA]</scope>
    <source>
        <strain evidence="1 2">SAORIC-28</strain>
    </source>
</reference>
<evidence type="ECO:0000313" key="1">
    <source>
        <dbReference type="EMBL" id="PAP76819.1"/>
    </source>
</evidence>
<comment type="caution">
    <text evidence="1">The sequence shown here is derived from an EMBL/GenBank/DDBJ whole genome shotgun (WGS) entry which is preliminary data.</text>
</comment>
<dbReference type="AlphaFoldDB" id="A0A271J282"/>
<evidence type="ECO:0000313" key="2">
    <source>
        <dbReference type="Proteomes" id="UP000216339"/>
    </source>
</evidence>
<sequence length="105" mass="11330">MQQEQKTLLVSVNVEEHDGEDQHMSEIGRQIGQGWKVIQAIPVSGGEAGPGGASEDYMRYQVTVEREIDSDNVVQGVDATKASRLKDAGQVSGAFDEGIPEGEEE</sequence>
<dbReference type="EMBL" id="MQWD01000001">
    <property type="protein sequence ID" value="PAP76819.1"/>
    <property type="molecule type" value="Genomic_DNA"/>
</dbReference>
<organism evidence="1 2">
    <name type="scientific">Rubrivirga marina</name>
    <dbReference type="NCBI Taxonomy" id="1196024"/>
    <lineage>
        <taxon>Bacteria</taxon>
        <taxon>Pseudomonadati</taxon>
        <taxon>Rhodothermota</taxon>
        <taxon>Rhodothermia</taxon>
        <taxon>Rhodothermales</taxon>
        <taxon>Rubricoccaceae</taxon>
        <taxon>Rubrivirga</taxon>
    </lineage>
</organism>
<gene>
    <name evidence="1" type="ORF">BSZ37_10435</name>
</gene>
<proteinExistence type="predicted"/>